<dbReference type="AlphaFoldDB" id="A0A2P6MN47"/>
<evidence type="ECO:0000313" key="2">
    <source>
        <dbReference type="Proteomes" id="UP000241769"/>
    </source>
</evidence>
<keyword evidence="2" id="KW-1185">Reference proteome</keyword>
<gene>
    <name evidence="1" type="ORF">PROFUN_16926</name>
</gene>
<proteinExistence type="predicted"/>
<accession>A0A2P6MN47</accession>
<name>A0A2P6MN47_9EUKA</name>
<dbReference type="EMBL" id="MDYQ01000662">
    <property type="protein sequence ID" value="PRP73123.1"/>
    <property type="molecule type" value="Genomic_DNA"/>
</dbReference>
<reference evidence="1 2" key="1">
    <citation type="journal article" date="2018" name="Genome Biol. Evol.">
        <title>Multiple Roots of Fruiting Body Formation in Amoebozoa.</title>
        <authorList>
            <person name="Hillmann F."/>
            <person name="Forbes G."/>
            <person name="Novohradska S."/>
            <person name="Ferling I."/>
            <person name="Riege K."/>
            <person name="Groth M."/>
            <person name="Westermann M."/>
            <person name="Marz M."/>
            <person name="Spaller T."/>
            <person name="Winckler T."/>
            <person name="Schaap P."/>
            <person name="Glockner G."/>
        </authorList>
    </citation>
    <scope>NUCLEOTIDE SEQUENCE [LARGE SCALE GENOMIC DNA]</scope>
    <source>
        <strain evidence="1 2">Jena</strain>
    </source>
</reference>
<evidence type="ECO:0000313" key="1">
    <source>
        <dbReference type="EMBL" id="PRP73123.1"/>
    </source>
</evidence>
<organism evidence="1 2">
    <name type="scientific">Planoprotostelium fungivorum</name>
    <dbReference type="NCBI Taxonomy" id="1890364"/>
    <lineage>
        <taxon>Eukaryota</taxon>
        <taxon>Amoebozoa</taxon>
        <taxon>Evosea</taxon>
        <taxon>Variosea</taxon>
        <taxon>Cavosteliida</taxon>
        <taxon>Cavosteliaceae</taxon>
        <taxon>Planoprotostelium</taxon>
    </lineage>
</organism>
<dbReference type="Proteomes" id="UP000241769">
    <property type="component" value="Unassembled WGS sequence"/>
</dbReference>
<dbReference type="InParanoid" id="A0A2P6MN47"/>
<protein>
    <submittedName>
        <fullName evidence="1">Uncharacterized protein</fullName>
    </submittedName>
</protein>
<sequence>MTPVILTYAIFQAYIVTFLCYECLDEKSEYIFGTTEQFQLRKNDAFFQKIIVSFYAIGGPTYLIPESLAGFTKPTETHCTANGNSTWPRSMALRLHTKRSHWGLKTNDLILKMRLATSPLALRERAALSNLNRCDEIKIWETWSLDNEDGVLQLLHLHSPLTGLTFRRIPFYDGEEASSEVELKFDRSIDYHEGVQRPIHGLEKEKWSKSVEPKHLLGVLRIYHHYIS</sequence>
<comment type="caution">
    <text evidence="1">The sequence shown here is derived from an EMBL/GenBank/DDBJ whole genome shotgun (WGS) entry which is preliminary data.</text>
</comment>